<feature type="region of interest" description="Disordered" evidence="2">
    <location>
        <begin position="53"/>
        <end position="75"/>
    </location>
</feature>
<feature type="compositionally biased region" description="Polar residues" evidence="2">
    <location>
        <begin position="557"/>
        <end position="588"/>
    </location>
</feature>
<dbReference type="VEuPathDB" id="TriTrypDB:LtaPh_3529400"/>
<keyword evidence="1" id="KW-0175">Coiled coil</keyword>
<gene>
    <name evidence="3" type="ORF">LtaPh_3529400</name>
</gene>
<feature type="region of interest" description="Disordered" evidence="2">
    <location>
        <begin position="193"/>
        <end position="222"/>
    </location>
</feature>
<dbReference type="EMBL" id="BLBS01000056">
    <property type="protein sequence ID" value="GET92810.1"/>
    <property type="molecule type" value="Genomic_DNA"/>
</dbReference>
<keyword evidence="4" id="KW-1185">Reference proteome</keyword>
<comment type="caution">
    <text evidence="3">The sequence shown here is derived from an EMBL/GenBank/DDBJ whole genome shotgun (WGS) entry which is preliminary data.</text>
</comment>
<evidence type="ECO:0000313" key="4">
    <source>
        <dbReference type="Proteomes" id="UP000419144"/>
    </source>
</evidence>
<feature type="compositionally biased region" description="Basic and acidic residues" evidence="2">
    <location>
        <begin position="591"/>
        <end position="600"/>
    </location>
</feature>
<dbReference type="Proteomes" id="UP000419144">
    <property type="component" value="Unassembled WGS sequence"/>
</dbReference>
<accession>A0A640KST6</accession>
<feature type="compositionally biased region" description="Basic and acidic residues" evidence="2">
    <location>
        <begin position="195"/>
        <end position="214"/>
    </location>
</feature>
<feature type="region of interest" description="Disordered" evidence="2">
    <location>
        <begin position="508"/>
        <end position="652"/>
    </location>
</feature>
<feature type="coiled-coil region" evidence="1">
    <location>
        <begin position="276"/>
        <end position="335"/>
    </location>
</feature>
<protein>
    <submittedName>
        <fullName evidence="3">Uncharacterized protein</fullName>
    </submittedName>
</protein>
<feature type="compositionally biased region" description="Low complexity" evidence="2">
    <location>
        <begin position="602"/>
        <end position="623"/>
    </location>
</feature>
<dbReference type="AlphaFoldDB" id="A0A640KST6"/>
<evidence type="ECO:0000256" key="1">
    <source>
        <dbReference type="SAM" id="Coils"/>
    </source>
</evidence>
<name>A0A640KST6_LEITA</name>
<organism evidence="3 4">
    <name type="scientific">Leishmania tarentolae</name>
    <name type="common">Sauroleishmania tarentolae</name>
    <dbReference type="NCBI Taxonomy" id="5689"/>
    <lineage>
        <taxon>Eukaryota</taxon>
        <taxon>Discoba</taxon>
        <taxon>Euglenozoa</taxon>
        <taxon>Kinetoplastea</taxon>
        <taxon>Metakinetoplastina</taxon>
        <taxon>Trypanosomatida</taxon>
        <taxon>Trypanosomatidae</taxon>
        <taxon>Leishmaniinae</taxon>
        <taxon>Leishmania</taxon>
        <taxon>lizard Leishmania</taxon>
    </lineage>
</organism>
<evidence type="ECO:0000313" key="3">
    <source>
        <dbReference type="EMBL" id="GET92810.1"/>
    </source>
</evidence>
<sequence>MPKRRSTAALPTLREPADITHSVGTQRTVNVYKKNAFSLDGCLRSLPTRPAAPLTRTLGPAAGDDSLSNGGEAQSPAEALVARARAPLCGESVSSSISFLPGGESWRSELLRCETELRELVACGVRDPPLLSRTLKAVDLFDRVSSIIQAHPNTSFIGDLLRLFRIELCRSIFMDQNDGDHALGCSDDTITSSTEVRRNGEERIDTNRTSKSKSDSVLPTDGNQTRTYFEEVESLRRAKAFLTAAVAKSTSAESLLLLQRSIEDKDEQILWYETELSRIRRQFDQVSDECRQARQKLEAEAQEAISIQRQLQREIQTLQVENKDVQLQLFRLRKQITGGNSNQLKEAYRQMKLTKIAQTQSLFDEGDERVALLVLLGQVEGRVNEILDAYDNEYVLTPENLHRDLRSRMTESVVVLLEDMHFCDTAYRRLVAGKRTGNNKKNSVAADGNGNQVEAQRIPLELVHTGNAEEAPDETDGFVAILFDQRVYEHFQARHSLLERLQHYQTMSTANSQEKKESLTRPGGAKSSTRTDALTLRKETQTSVTSETVQDKRGSRTRGQAHSSDEQSGASPQVAVQKQDTLEGSTSARAGDSHLLHSEKVLSPLSRTPQRSPLSSSLPLTAPKQISDDPPTALPDKPTACRGPLRRRANRAQRDEWVSNILGPPTTSLAFTIPRPNSEQAGVVVVEHRIHEVAPAKEVMQRVLRHPMEDLSSERFLSTVEVFTGEDPVQQKLLCRMNYVDPSLAIQVPNPTNFVKVKYAHAENAREVAKSATASTGLAVSGSISETSNGGAGGGSGVYGGNPSLRLFNELGSQGLVESNPGLQYRAGAVSSTTASTVAFQRLNPLSPDRAPEWLLYKQLFGAYRSLTPRMIEVTTIDHLMTCASERFFVRMEYRYDECLERAAQQCANAQMRQDMAARLFKDMYVLSDFQEALVDELEARYGYPELVAKTLYEILCYLDAVVEKDSVLASYLNVIRGFVSPTQVHFVSYMLYHLSYCWPSADPTVAITAEEVRTVLDYLYRNASPLLLIDPENILKDYSMATRSAPLTFVSMRQFLASAMVHMEEPLLLHLHGRFHAYTQRKVTDDITWETYESVIEKYGRMKDERRSLVRFLSSSLGVNRPTFASLQQLTFLAGSTWCSNFWV</sequence>
<reference evidence="3" key="1">
    <citation type="submission" date="2019-11" db="EMBL/GenBank/DDBJ databases">
        <title>Leishmania tarentolae CDS.</title>
        <authorList>
            <person name="Goto Y."/>
            <person name="Yamagishi J."/>
        </authorList>
    </citation>
    <scope>NUCLEOTIDE SEQUENCE [LARGE SCALE GENOMIC DNA]</scope>
    <source>
        <strain evidence="3">Parrot Tar II</strain>
    </source>
</reference>
<dbReference type="OrthoDB" id="272480at2759"/>
<evidence type="ECO:0000256" key="2">
    <source>
        <dbReference type="SAM" id="MobiDB-lite"/>
    </source>
</evidence>
<proteinExistence type="predicted"/>